<protein>
    <submittedName>
        <fullName evidence="2">Alpha/beta hydrolase</fullName>
    </submittedName>
</protein>
<dbReference type="Gene3D" id="3.40.50.1820">
    <property type="entry name" value="alpha/beta hydrolase"/>
    <property type="match status" value="1"/>
</dbReference>
<evidence type="ECO:0000313" key="2">
    <source>
        <dbReference type="EMBL" id="MDJ1371462.1"/>
    </source>
</evidence>
<dbReference type="GO" id="GO:0016787">
    <property type="term" value="F:hydrolase activity"/>
    <property type="evidence" value="ECO:0007669"/>
    <property type="project" value="UniProtKB-KW"/>
</dbReference>
<comment type="caution">
    <text evidence="2">The sequence shown here is derived from an EMBL/GenBank/DDBJ whole genome shotgun (WGS) entry which is preliminary data.</text>
</comment>
<feature type="domain" description="AB hydrolase-1" evidence="1">
    <location>
        <begin position="11"/>
        <end position="214"/>
    </location>
</feature>
<gene>
    <name evidence="2" type="ORF">C7K25_08785</name>
</gene>
<evidence type="ECO:0000259" key="1">
    <source>
        <dbReference type="Pfam" id="PF12697"/>
    </source>
</evidence>
<dbReference type="InterPro" id="IPR000073">
    <property type="entry name" value="AB_hydrolase_1"/>
</dbReference>
<keyword evidence="2" id="KW-0378">Hydrolase</keyword>
<keyword evidence="3" id="KW-1185">Reference proteome</keyword>
<dbReference type="PANTHER" id="PTHR43689:SF8">
    <property type="entry name" value="ALPHA_BETA-HYDROLASES SUPERFAMILY PROTEIN"/>
    <property type="match status" value="1"/>
</dbReference>
<dbReference type="Pfam" id="PF12697">
    <property type="entry name" value="Abhydrolase_6"/>
    <property type="match status" value="1"/>
</dbReference>
<evidence type="ECO:0000313" key="3">
    <source>
        <dbReference type="Proteomes" id="UP001170379"/>
    </source>
</evidence>
<dbReference type="SUPFAM" id="SSF53474">
    <property type="entry name" value="alpha/beta-Hydrolases"/>
    <property type="match status" value="1"/>
</dbReference>
<organism evidence="2 3">
    <name type="scientific">Gulosibacter molinativorax</name>
    <dbReference type="NCBI Taxonomy" id="256821"/>
    <lineage>
        <taxon>Bacteria</taxon>
        <taxon>Bacillati</taxon>
        <taxon>Actinomycetota</taxon>
        <taxon>Actinomycetes</taxon>
        <taxon>Micrococcales</taxon>
        <taxon>Microbacteriaceae</taxon>
        <taxon>Gulosibacter</taxon>
    </lineage>
</organism>
<accession>A0ABT7C8I5</accession>
<dbReference type="Proteomes" id="UP001170379">
    <property type="component" value="Unassembled WGS sequence"/>
</dbReference>
<sequence length="227" mass="24470">MKFMSAIPVEFLHGLGQSPSDWDAVIANLPEWLDPATTTIPSFSAPAHKPFSLDEAARWVLADVADRSEEPAVLVGLSLGSQVAIRAASLEPGLVAGLILSAPIARPPKAMLKLQRAMMSVLPEKVVAGKPIEEGGSGLTKEDVLAVLDTFTDFDIRPELYQIQCPTLVVVGGNDRMNHKSSGEVVESMQDADLQIIPGAGHEWNRTHPDQFAGVVTNWIRARFGEN</sequence>
<reference evidence="2" key="1">
    <citation type="submission" date="2018-03" db="EMBL/GenBank/DDBJ databases">
        <authorList>
            <person name="Nunes O.C."/>
            <person name="Lopes A.R."/>
            <person name="Froufe H."/>
            <person name="Munoz-Merida A."/>
            <person name="Barroso C."/>
            <person name="Egas C."/>
        </authorList>
    </citation>
    <scope>NUCLEOTIDE SEQUENCE</scope>
    <source>
        <strain evidence="2">ON4</strain>
    </source>
</reference>
<dbReference type="PANTHER" id="PTHR43689">
    <property type="entry name" value="HYDROLASE"/>
    <property type="match status" value="1"/>
</dbReference>
<dbReference type="InterPro" id="IPR029058">
    <property type="entry name" value="AB_hydrolase_fold"/>
</dbReference>
<dbReference type="EMBL" id="PXVD01000012">
    <property type="protein sequence ID" value="MDJ1371462.1"/>
    <property type="molecule type" value="Genomic_DNA"/>
</dbReference>
<reference evidence="2" key="2">
    <citation type="journal article" date="2022" name="Sci. Rep.">
        <title>In silico prediction of the enzymes involved in the degradation of the herbicide molinate by Gulosibacter molinativorax ON4T.</title>
        <authorList>
            <person name="Lopes A.R."/>
            <person name="Bunin E."/>
            <person name="Viana A.T."/>
            <person name="Froufe H."/>
            <person name="Munoz-Merida A."/>
            <person name="Pinho D."/>
            <person name="Figueiredo J."/>
            <person name="Barroso C."/>
            <person name="Vaz-Moreira I."/>
            <person name="Bellanger X."/>
            <person name="Egas C."/>
            <person name="Nunes O.C."/>
        </authorList>
    </citation>
    <scope>NUCLEOTIDE SEQUENCE</scope>
    <source>
        <strain evidence="2">ON4</strain>
    </source>
</reference>
<name>A0ABT7C8I5_9MICO</name>
<proteinExistence type="predicted"/>